<evidence type="ECO:0000256" key="7">
    <source>
        <dbReference type="ARBA" id="ARBA00031122"/>
    </source>
</evidence>
<feature type="domain" description="Acyltransferase MbtK/IucB-like conserved" evidence="9">
    <location>
        <begin position="815"/>
        <end position="863"/>
    </location>
</feature>
<dbReference type="Pfam" id="PF13523">
    <property type="entry name" value="Acetyltransf_8"/>
    <property type="match status" value="1"/>
</dbReference>
<dbReference type="GO" id="GO:0016811">
    <property type="term" value="F:hydrolase activity, acting on carbon-nitrogen (but not peptide) bonds, in linear amides"/>
    <property type="evidence" value="ECO:0007669"/>
    <property type="project" value="InterPro"/>
</dbReference>
<comment type="function">
    <text evidence="1">Acyltransferase required for the direct transfer of medium- to long-chain fatty acyl moieties from a carrier protein (MbtL) on to the epsilon-amino group of lysine residue in the mycobactin core.</text>
</comment>
<dbReference type="GO" id="GO:0016746">
    <property type="term" value="F:acyltransferase activity"/>
    <property type="evidence" value="ECO:0007669"/>
    <property type="project" value="InterPro"/>
</dbReference>
<name>A0A7W8BQN4_9ACTN</name>
<dbReference type="SUPFAM" id="SSF56235">
    <property type="entry name" value="N-terminal nucleophile aminohydrolases (Ntn hydrolases)"/>
    <property type="match status" value="1"/>
</dbReference>
<dbReference type="InterPro" id="IPR043147">
    <property type="entry name" value="Penicillin_amidase_A-knob"/>
</dbReference>
<dbReference type="SMART" id="SM01006">
    <property type="entry name" value="AlcB"/>
    <property type="match status" value="1"/>
</dbReference>
<dbReference type="GO" id="GO:0017000">
    <property type="term" value="P:antibiotic biosynthetic process"/>
    <property type="evidence" value="ECO:0007669"/>
    <property type="project" value="InterPro"/>
</dbReference>
<protein>
    <recommendedName>
        <fullName evidence="4">Lysine N-acyltransferase MbtK</fullName>
    </recommendedName>
    <alternativeName>
        <fullName evidence="7">Mycobactin synthase protein K</fullName>
    </alternativeName>
</protein>
<comment type="pathway">
    <text evidence="2">Siderophore biosynthesis; mycobactin biosynthesis.</text>
</comment>
<evidence type="ECO:0000256" key="2">
    <source>
        <dbReference type="ARBA" id="ARBA00005102"/>
    </source>
</evidence>
<accession>A0A7W8BQN4</accession>
<feature type="compositionally biased region" description="Basic and acidic residues" evidence="8">
    <location>
        <begin position="760"/>
        <end position="789"/>
    </location>
</feature>
<keyword evidence="5 10" id="KW-0378">Hydrolase</keyword>
<evidence type="ECO:0000256" key="4">
    <source>
        <dbReference type="ARBA" id="ARBA00020586"/>
    </source>
</evidence>
<dbReference type="PANTHER" id="PTHR34218">
    <property type="entry name" value="PEPTIDASE S45 PENICILLIN AMIDASE"/>
    <property type="match status" value="1"/>
</dbReference>
<dbReference type="Gene3D" id="3.60.20.10">
    <property type="entry name" value="Glutamine Phosphoribosylpyrophosphate, subunit 1, domain 1"/>
    <property type="match status" value="1"/>
</dbReference>
<dbReference type="AlphaFoldDB" id="A0A7W8BQN4"/>
<dbReference type="Gene3D" id="2.30.120.10">
    <property type="match status" value="1"/>
</dbReference>
<dbReference type="UniPathway" id="UPA00011"/>
<dbReference type="InterPro" id="IPR043146">
    <property type="entry name" value="Penicillin_amidase_N_B-knob"/>
</dbReference>
<reference evidence="10 11" key="1">
    <citation type="submission" date="2020-08" db="EMBL/GenBank/DDBJ databases">
        <title>Genomic Encyclopedia of Type Strains, Phase III (KMG-III): the genomes of soil and plant-associated and newly described type strains.</title>
        <authorList>
            <person name="Whitman W."/>
        </authorList>
    </citation>
    <scope>NUCLEOTIDE SEQUENCE [LARGE SCALE GENOMIC DNA]</scope>
    <source>
        <strain evidence="10 11">CECT 3226</strain>
    </source>
</reference>
<dbReference type="EMBL" id="JACHJE010000010">
    <property type="protein sequence ID" value="MBB5127824.1"/>
    <property type="molecule type" value="Genomic_DNA"/>
</dbReference>
<keyword evidence="11" id="KW-1185">Reference proteome</keyword>
<dbReference type="InterPro" id="IPR002692">
    <property type="entry name" value="S45"/>
</dbReference>
<evidence type="ECO:0000256" key="6">
    <source>
        <dbReference type="ARBA" id="ARBA00023145"/>
    </source>
</evidence>
<dbReference type="SUPFAM" id="SSF55729">
    <property type="entry name" value="Acyl-CoA N-acyltransferases (Nat)"/>
    <property type="match status" value="1"/>
</dbReference>
<evidence type="ECO:0000313" key="10">
    <source>
        <dbReference type="EMBL" id="MBB5127824.1"/>
    </source>
</evidence>
<sequence>MTGEIFRDPWGIPHLRADDANDLAHAQGRVTALDRAWQLEVERHRAQGTSAAFLGPEALPWDLFVRRARLTDTARRCWTELERTDPETAGWIRAYVAGVNEGLSAADAPEFARTALTPGPWEPWTPLGVWLATHILFAGFPAKLWREHVATHLGTDAVGLFATDGPGTAGSNGWLVTGERTVTGQAVIAGDPHRFIEDPGVYQQIRLSCPEFDVVGLAVPGVPGIAHFGHTGTVAWAITNAMADYQDLYRERLRRTGAGVEALGPDGVWHRAARHTETVEVAGEEPVEVEVIETDRGPVVIGGPEGLDGGVPEPGAPPVAVALRHPPRVTGDLGFGALLPLLRARRVADVDAAVERWAEPVNVVLAADTEGGTLHRVAGRVPVRSAANRTRLVPAWEPGHAWQGWHEPPRAGLTDGIAVMANQRGPAAPLGVEFAPPHRADRITELLGQRTGWSAADMSALHTDTHLASAAALLDHLAALDGLGAPAAALRDRLLRWDRRMDADSADAAAYAAVRGAVVRRLAAHPAFAALRTPPAYPAVFRPWLALVPRIGFALEHLLRARELYGVDRPAEVRAALEEVAERPPTGTWGDTHRLAPWRALPPGTPYDEPALSGDHDCVLCTSPVPGLTDLAARGPAARYVWDLARREDSRWVVPLGASGVPGSPHHRDQQPLWVAGDLAPVVTDWHRLRKEPDGPRRGTGERPARATCAHVGRGADDRPGHDTGAQAGHDTDAYAGRDTGDRPGHDTGAQAGYDTGVHAGRDTGDRPGHDTGDRPGSSTDERPTRRPMSDPYAYATRTAVHEQLVGGFGSVRVLPLDVTADAPLLHRWVSGERAVFWGMNGLTEQQVTEIYAHMATLDTHHAYLVLKDGEPVALFQTYEPGADRVGECYPVEPGDIGVHLLLAPAEPDGARAGWTAGLLAALTSFVLLGLDRRRVVVDPDVANDKAVARFVKQGFTAGPEVVLPEVDLPDVYLPARKAQLAFLTREVAFGA</sequence>
<evidence type="ECO:0000256" key="8">
    <source>
        <dbReference type="SAM" id="MobiDB-lite"/>
    </source>
</evidence>
<dbReference type="InterPro" id="IPR019432">
    <property type="entry name" value="Acyltransferase_MbtK/IucB-like"/>
</dbReference>
<dbReference type="InterPro" id="IPR023343">
    <property type="entry name" value="Penicillin_amidase_dom1"/>
</dbReference>
<evidence type="ECO:0000256" key="3">
    <source>
        <dbReference type="ARBA" id="ARBA00006586"/>
    </source>
</evidence>
<evidence type="ECO:0000256" key="5">
    <source>
        <dbReference type="ARBA" id="ARBA00022801"/>
    </source>
</evidence>
<dbReference type="InterPro" id="IPR016181">
    <property type="entry name" value="Acyl_CoA_acyltransferase"/>
</dbReference>
<feature type="region of interest" description="Disordered" evidence="8">
    <location>
        <begin position="686"/>
        <end position="790"/>
    </location>
</feature>
<dbReference type="GO" id="GO:0019290">
    <property type="term" value="P:siderophore biosynthetic process"/>
    <property type="evidence" value="ECO:0007669"/>
    <property type="project" value="InterPro"/>
</dbReference>
<organism evidence="10 11">
    <name type="scientific">Streptomyces griseoloalbus</name>
    <dbReference type="NCBI Taxonomy" id="67303"/>
    <lineage>
        <taxon>Bacteria</taxon>
        <taxon>Bacillati</taxon>
        <taxon>Actinomycetota</taxon>
        <taxon>Actinomycetes</taxon>
        <taxon>Kitasatosporales</taxon>
        <taxon>Streptomycetaceae</taxon>
        <taxon>Streptomyces</taxon>
    </lineage>
</organism>
<comment type="caution">
    <text evidence="10">The sequence shown here is derived from an EMBL/GenBank/DDBJ whole genome shotgun (WGS) entry which is preliminary data.</text>
</comment>
<dbReference type="Pfam" id="PF01804">
    <property type="entry name" value="Penicil_amidase"/>
    <property type="match status" value="1"/>
</dbReference>
<dbReference type="Gene3D" id="3.40.630.30">
    <property type="match status" value="1"/>
</dbReference>
<evidence type="ECO:0000256" key="1">
    <source>
        <dbReference type="ARBA" id="ARBA00003818"/>
    </source>
</evidence>
<feature type="compositionally biased region" description="Basic and acidic residues" evidence="8">
    <location>
        <begin position="686"/>
        <end position="705"/>
    </location>
</feature>
<dbReference type="Proteomes" id="UP000568022">
    <property type="component" value="Unassembled WGS sequence"/>
</dbReference>
<proteinExistence type="inferred from homology"/>
<evidence type="ECO:0000259" key="9">
    <source>
        <dbReference type="SMART" id="SM01006"/>
    </source>
</evidence>
<dbReference type="InterPro" id="IPR029055">
    <property type="entry name" value="Ntn_hydrolases_N"/>
</dbReference>
<gene>
    <name evidence="10" type="ORF">FHS32_004577</name>
</gene>
<dbReference type="Gene3D" id="1.10.439.10">
    <property type="entry name" value="Penicillin Amidohydrolase, domain 1"/>
    <property type="match status" value="1"/>
</dbReference>
<dbReference type="PANTHER" id="PTHR34218:SF4">
    <property type="entry name" value="ACYL-HOMOSERINE LACTONE ACYLASE QUIP"/>
    <property type="match status" value="1"/>
</dbReference>
<dbReference type="Gene3D" id="1.10.1400.10">
    <property type="match status" value="1"/>
</dbReference>
<evidence type="ECO:0000313" key="11">
    <source>
        <dbReference type="Proteomes" id="UP000568022"/>
    </source>
</evidence>
<comment type="similarity">
    <text evidence="3">Belongs to the peptidase S45 family.</text>
</comment>
<keyword evidence="6" id="KW-0865">Zymogen</keyword>